<accession>A0A316WEK8</accession>
<dbReference type="EMBL" id="PPEG02000008">
    <property type="protein sequence ID" value="PWN59509.1"/>
    <property type="molecule type" value="Genomic_DNA"/>
</dbReference>
<organism evidence="3 4">
    <name type="scientific">Chryseobacterium viscerum</name>
    <dbReference type="NCBI Taxonomy" id="1037377"/>
    <lineage>
        <taxon>Bacteria</taxon>
        <taxon>Pseudomonadati</taxon>
        <taxon>Bacteroidota</taxon>
        <taxon>Flavobacteriia</taxon>
        <taxon>Flavobacteriales</taxon>
        <taxon>Weeksellaceae</taxon>
        <taxon>Chryseobacterium group</taxon>
        <taxon>Chryseobacterium</taxon>
    </lineage>
</organism>
<gene>
    <name evidence="3" type="primary">tnpA</name>
    <name evidence="3" type="ORF">C1634_019575</name>
    <name evidence="2" type="ORF">F8D52_00500</name>
</gene>
<dbReference type="RefSeq" id="WP_103233943.1">
    <property type="nucleotide sequence ID" value="NZ_PPEG02000008.1"/>
</dbReference>
<dbReference type="Pfam" id="PF01797">
    <property type="entry name" value="Y1_Tnp"/>
    <property type="match status" value="1"/>
</dbReference>
<keyword evidence="5" id="KW-1185">Reference proteome</keyword>
<dbReference type="AlphaFoldDB" id="A0A316WEK8"/>
<comment type="caution">
    <text evidence="3">The sequence shown here is derived from an EMBL/GenBank/DDBJ whole genome shotgun (WGS) entry which is preliminary data.</text>
</comment>
<dbReference type="PANTHER" id="PTHR33360">
    <property type="entry name" value="TRANSPOSASE FOR INSERTION SEQUENCE ELEMENT IS200"/>
    <property type="match status" value="1"/>
</dbReference>
<evidence type="ECO:0000313" key="3">
    <source>
        <dbReference type="EMBL" id="PWN59509.1"/>
    </source>
</evidence>
<reference evidence="2 5" key="2">
    <citation type="journal article" date="2019" name="Stand. Genomic Sci.">
        <title>Draft Whole-Genome Sequence of a Novel Chryseobacterium viscerum Strain Isolated from Fresh Water at Dripping Springs, New Mexico.</title>
        <authorList>
            <person name="Kyndt J.A."/>
            <person name="Moore T.C."/>
        </authorList>
    </citation>
    <scope>NUCLEOTIDE SEQUENCE [LARGE SCALE GENOMIC DNA]</scope>
    <source>
        <strain evidence="2 5">DPS</strain>
    </source>
</reference>
<dbReference type="SUPFAM" id="SSF143422">
    <property type="entry name" value="Transposase IS200-like"/>
    <property type="match status" value="1"/>
</dbReference>
<dbReference type="GO" id="GO:0004803">
    <property type="term" value="F:transposase activity"/>
    <property type="evidence" value="ECO:0007669"/>
    <property type="project" value="InterPro"/>
</dbReference>
<dbReference type="EMBL" id="VTPV01000001">
    <property type="protein sequence ID" value="KAB1232277.1"/>
    <property type="molecule type" value="Genomic_DNA"/>
</dbReference>
<dbReference type="NCBIfam" id="NF033573">
    <property type="entry name" value="transpos_IS200"/>
    <property type="match status" value="1"/>
</dbReference>
<dbReference type="SMART" id="SM01321">
    <property type="entry name" value="Y1_Tnp"/>
    <property type="match status" value="1"/>
</dbReference>
<dbReference type="InterPro" id="IPR036515">
    <property type="entry name" value="Transposase_17_sf"/>
</dbReference>
<dbReference type="Proteomes" id="UP000236413">
    <property type="component" value="Unassembled WGS sequence"/>
</dbReference>
<evidence type="ECO:0000259" key="1">
    <source>
        <dbReference type="SMART" id="SM01321"/>
    </source>
</evidence>
<dbReference type="GO" id="GO:0003677">
    <property type="term" value="F:DNA binding"/>
    <property type="evidence" value="ECO:0007669"/>
    <property type="project" value="InterPro"/>
</dbReference>
<sequence length="154" mass="18030">MANTYTQIYIQIVFAVRGRQNLILKENREELHKFITGIVSNRGQKLFAVFAMPDHVHILVSMSPVISISDLVRDIKAGSSKFINEEGWANGKFNWQEGYGAFSYSKSSVDSVVKYILNQEEHHKKKTFKEEYLGFMEKFEIEYDSKYLFEWIEN</sequence>
<dbReference type="GO" id="GO:0006313">
    <property type="term" value="P:DNA transposition"/>
    <property type="evidence" value="ECO:0007669"/>
    <property type="project" value="InterPro"/>
</dbReference>
<dbReference type="Proteomes" id="UP000326384">
    <property type="component" value="Unassembled WGS sequence"/>
</dbReference>
<evidence type="ECO:0000313" key="5">
    <source>
        <dbReference type="Proteomes" id="UP000326384"/>
    </source>
</evidence>
<name>A0A316WEK8_9FLAO</name>
<dbReference type="PANTHER" id="PTHR33360:SF2">
    <property type="entry name" value="TRANSPOSASE FOR INSERTION SEQUENCE ELEMENT IS200"/>
    <property type="match status" value="1"/>
</dbReference>
<dbReference type="InterPro" id="IPR002686">
    <property type="entry name" value="Transposase_17"/>
</dbReference>
<protein>
    <submittedName>
        <fullName evidence="3">IS200/IS605 family transposase</fullName>
    </submittedName>
</protein>
<evidence type="ECO:0000313" key="4">
    <source>
        <dbReference type="Proteomes" id="UP000236413"/>
    </source>
</evidence>
<proteinExistence type="predicted"/>
<dbReference type="Gene3D" id="3.30.70.1290">
    <property type="entry name" value="Transposase IS200-like"/>
    <property type="match status" value="1"/>
</dbReference>
<feature type="domain" description="Transposase IS200-like" evidence="1">
    <location>
        <begin position="5"/>
        <end position="119"/>
    </location>
</feature>
<evidence type="ECO:0000313" key="2">
    <source>
        <dbReference type="EMBL" id="KAB1232277.1"/>
    </source>
</evidence>
<reference evidence="3 4" key="1">
    <citation type="submission" date="2018-04" db="EMBL/GenBank/DDBJ databases">
        <title>Chryseobacterium oncorhynchi 701B-08T from rainbow trout, and Chryseobacterium viscerum 687B-08T from diseased fish.</title>
        <authorList>
            <person name="Jeong J.-J."/>
            <person name="Lee Y.J."/>
            <person name="Pathiraja D."/>
            <person name="Park B."/>
            <person name="Choi I.-G."/>
            <person name="Kim K.D."/>
        </authorList>
    </citation>
    <scope>NUCLEOTIDE SEQUENCE [LARGE SCALE GENOMIC DNA]</scope>
    <source>
        <strain evidence="3 4">687B-08</strain>
    </source>
</reference>